<feature type="domain" description="Transcription factor CBF/NF-Y/archaeal histone" evidence="4">
    <location>
        <begin position="2"/>
        <end position="33"/>
    </location>
</feature>
<keyword evidence="6" id="KW-1185">Reference proteome</keyword>
<protein>
    <recommendedName>
        <fullName evidence="4">Transcription factor CBF/NF-Y/archaeal histone domain-containing protein</fullName>
    </recommendedName>
</protein>
<keyword evidence="2" id="KW-0539">Nucleus</keyword>
<evidence type="ECO:0000256" key="1">
    <source>
        <dbReference type="ARBA" id="ARBA00004123"/>
    </source>
</evidence>
<reference evidence="5 6" key="1">
    <citation type="submission" date="2017-08" db="EMBL/GenBank/DDBJ databases">
        <title>Acidophilic green algal genome provides insights into adaptation to an acidic environment.</title>
        <authorList>
            <person name="Hirooka S."/>
            <person name="Hirose Y."/>
            <person name="Kanesaki Y."/>
            <person name="Higuchi S."/>
            <person name="Fujiwara T."/>
            <person name="Onuma R."/>
            <person name="Era A."/>
            <person name="Ohbayashi R."/>
            <person name="Uzuka A."/>
            <person name="Nozaki H."/>
            <person name="Yoshikawa H."/>
            <person name="Miyagishima S.Y."/>
        </authorList>
    </citation>
    <scope>NUCLEOTIDE SEQUENCE [LARGE SCALE GENOMIC DNA]</scope>
    <source>
        <strain evidence="5 6">NIES-2499</strain>
    </source>
</reference>
<dbReference type="PANTHER" id="PTHR10252">
    <property type="entry name" value="HISTONE-LIKE TRANSCRIPTION FACTOR CCAAT-RELATED"/>
    <property type="match status" value="1"/>
</dbReference>
<dbReference type="Gene3D" id="1.10.20.10">
    <property type="entry name" value="Histone, subunit A"/>
    <property type="match status" value="1"/>
</dbReference>
<dbReference type="Proteomes" id="UP000232323">
    <property type="component" value="Unassembled WGS sequence"/>
</dbReference>
<dbReference type="EMBL" id="BEGY01000048">
    <property type="protein sequence ID" value="GAX80091.1"/>
    <property type="molecule type" value="Genomic_DNA"/>
</dbReference>
<dbReference type="AlphaFoldDB" id="A0A250XAH1"/>
<dbReference type="GO" id="GO:0001046">
    <property type="term" value="F:core promoter sequence-specific DNA binding"/>
    <property type="evidence" value="ECO:0007669"/>
    <property type="project" value="TreeGrafter"/>
</dbReference>
<dbReference type="InterPro" id="IPR009072">
    <property type="entry name" value="Histone-fold"/>
</dbReference>
<comment type="caution">
    <text evidence="5">The sequence shown here is derived from an EMBL/GenBank/DDBJ whole genome shotgun (WGS) entry which is preliminary data.</text>
</comment>
<dbReference type="InterPro" id="IPR050568">
    <property type="entry name" value="Transcr_DNA_Rep_Reg"/>
</dbReference>
<gene>
    <name evidence="5" type="ORF">CEUSTIGMA_g7529.t1</name>
</gene>
<feature type="region of interest" description="Disordered" evidence="3">
    <location>
        <begin position="50"/>
        <end position="133"/>
    </location>
</feature>
<evidence type="ECO:0000313" key="5">
    <source>
        <dbReference type="EMBL" id="GAX80091.1"/>
    </source>
</evidence>
<proteinExistence type="predicted"/>
<feature type="region of interest" description="Disordered" evidence="3">
    <location>
        <begin position="208"/>
        <end position="266"/>
    </location>
</feature>
<dbReference type="PANTHER" id="PTHR10252:SF5">
    <property type="entry name" value="DR1-ASSOCIATED COREPRESSOR"/>
    <property type="match status" value="1"/>
</dbReference>
<name>A0A250XAH1_9CHLO</name>
<comment type="subcellular location">
    <subcellularLocation>
        <location evidence="1">Nucleus</location>
    </subcellularLocation>
</comment>
<dbReference type="InterPro" id="IPR003958">
    <property type="entry name" value="CBFA_NFYB_domain"/>
</dbReference>
<dbReference type="GO" id="GO:0005634">
    <property type="term" value="C:nucleus"/>
    <property type="evidence" value="ECO:0007669"/>
    <property type="project" value="UniProtKB-SubCell"/>
</dbReference>
<dbReference type="GO" id="GO:0046982">
    <property type="term" value="F:protein heterodimerization activity"/>
    <property type="evidence" value="ECO:0007669"/>
    <property type="project" value="InterPro"/>
</dbReference>
<evidence type="ECO:0000313" key="6">
    <source>
        <dbReference type="Proteomes" id="UP000232323"/>
    </source>
</evidence>
<dbReference type="SUPFAM" id="SSF47113">
    <property type="entry name" value="Histone-fold"/>
    <property type="match status" value="1"/>
</dbReference>
<accession>A0A250XAH1</accession>
<evidence type="ECO:0000259" key="4">
    <source>
        <dbReference type="Pfam" id="PF00808"/>
    </source>
</evidence>
<dbReference type="STRING" id="1157962.A0A250XAH1"/>
<evidence type="ECO:0000256" key="2">
    <source>
        <dbReference type="ARBA" id="ARBA00023242"/>
    </source>
</evidence>
<sequence>MEVLLKSLCEKASEIAQSRQAKTVTASHLKACVLEEETMDFLKDVVASAPDLAAQEDQPTKPKRRRKAAAEDGEAGAASPTEKSGKARASRAKKPKQETEGEEGEPASSPAPRKRKGKAAASAEAADLNNIDWGPMSEDVMAALQVQYPVMQEDDIVGSVTAEAPAEMNKATLEQLPQQHEILERAPISNLGQLETLKSGAVAAPAVDTKPLQGGSKSGKVSLRSKHPLSLKTGGGNSSGGRSADFEASSAVMSEAEPGSSSAVNLEVKKEEGMSNLGDGQVTMDSICKEKSEGADTENVTLFPGGMSLNHYAAAADSNYDDDYD</sequence>
<evidence type="ECO:0000256" key="3">
    <source>
        <dbReference type="SAM" id="MobiDB-lite"/>
    </source>
</evidence>
<organism evidence="5 6">
    <name type="scientific">Chlamydomonas eustigma</name>
    <dbReference type="NCBI Taxonomy" id="1157962"/>
    <lineage>
        <taxon>Eukaryota</taxon>
        <taxon>Viridiplantae</taxon>
        <taxon>Chlorophyta</taxon>
        <taxon>core chlorophytes</taxon>
        <taxon>Chlorophyceae</taxon>
        <taxon>CS clade</taxon>
        <taxon>Chlamydomonadales</taxon>
        <taxon>Chlamydomonadaceae</taxon>
        <taxon>Chlamydomonas</taxon>
    </lineage>
</organism>
<dbReference type="OrthoDB" id="653904at2759"/>
<dbReference type="Pfam" id="PF00808">
    <property type="entry name" value="CBFD_NFYB_HMF"/>
    <property type="match status" value="1"/>
</dbReference>
<dbReference type="GO" id="GO:0016251">
    <property type="term" value="F:RNA polymerase II general transcription initiation factor activity"/>
    <property type="evidence" value="ECO:0007669"/>
    <property type="project" value="TreeGrafter"/>
</dbReference>